<feature type="binding site" evidence="9">
    <location>
        <position position="186"/>
    </location>
    <ligand>
        <name>diphosphate</name>
        <dbReference type="ChEBI" id="CHEBI:33019"/>
    </ligand>
</feature>
<dbReference type="PIRSF" id="PIRSF005943">
    <property type="entry name" value="NMPRT"/>
    <property type="match status" value="1"/>
</dbReference>
<evidence type="ECO:0000259" key="10">
    <source>
        <dbReference type="Pfam" id="PF04095"/>
    </source>
</evidence>
<evidence type="ECO:0000256" key="1">
    <source>
        <dbReference type="ARBA" id="ARBA00010897"/>
    </source>
</evidence>
<dbReference type="GO" id="GO:0009435">
    <property type="term" value="P:NAD+ biosynthetic process"/>
    <property type="evidence" value="ECO:0007669"/>
    <property type="project" value="InterPro"/>
</dbReference>
<name>A0A0U3U8W1_9BACT</name>
<dbReference type="SUPFAM" id="SSF51690">
    <property type="entry name" value="Nicotinate/Quinolinate PRTase C-terminal domain-like"/>
    <property type="match status" value="1"/>
</dbReference>
<dbReference type="InterPro" id="IPR013785">
    <property type="entry name" value="Aldolase_TIM"/>
</dbReference>
<feature type="binding site" evidence="9">
    <location>
        <position position="379"/>
    </location>
    <ligand>
        <name>beta-nicotinamide D-ribonucleotide</name>
        <dbReference type="ChEBI" id="CHEBI:14649"/>
    </ligand>
</feature>
<feature type="domain" description="Nicotinate/nicotinamide phosphoribosyltransferase" evidence="10">
    <location>
        <begin position="178"/>
        <end position="422"/>
    </location>
</feature>
<feature type="binding site" evidence="9">
    <location>
        <position position="235"/>
    </location>
    <ligand>
        <name>diphosphate</name>
        <dbReference type="ChEBI" id="CHEBI:33019"/>
    </ligand>
</feature>
<evidence type="ECO:0000256" key="9">
    <source>
        <dbReference type="PIRSR" id="PIRSR005943-1"/>
    </source>
</evidence>
<reference evidence="12" key="1">
    <citation type="submission" date="2015-10" db="EMBL/GenBank/DDBJ databases">
        <title>Biosynthesis of SCL-MCL polyhydroxyalkanoates by metagenomic clones in Pseudomonas putida.</title>
        <authorList>
            <person name="Cheng J."/>
            <person name="Charles T.C."/>
        </authorList>
    </citation>
    <scope>NUCLEOTIDE SEQUENCE</scope>
</reference>
<evidence type="ECO:0000256" key="3">
    <source>
        <dbReference type="ARBA" id="ARBA00022676"/>
    </source>
</evidence>
<sequence>MSTGLNSLADIARLIVLNTDSYKHSHWLQYPPQTSHVFSYVEARGGTHHRTLFFGLQVILKEYFCKAMTAEDVALAAEVCAAHGLPFHRDGWMHVVDAHGGRLPVRIRAVAEGTLVPVRNVLVTVENTDPACFWLTSFLETALLRVWYATTVATNSWATKQLIARWLERTGDPAGLPFKLHDFGARGVSSLESAMLGGMAHLVNFQGTDTMSALLGARTYYGEPMAGFSIPAAEHSTITAWGRDGEADAYRNMLQRFARPGSLLAVVSDSYDLEHAVDALWGRELRQAVIDSGATVVIRPDSGEPSAIVLKTLQSLDAAYGSDLNVKGFKVLRHVRVIQGDGITHESIGRILETVAQHGYSADNVAFGQGGALLQIVNRDNLGFAMKCSAAQVAGQWRDVFKDPLTDPDKRSKAGRLTLLRKGDTFATLRIDDPAYPEHLQGGWSDALRSVFEDGQLLVDDTFAQVRERAR</sequence>
<comment type="pathway">
    <text evidence="5">Cofactor biosynthesis; NAD(+) biosynthesis; nicotinamide D-ribonucleotide from 5-phospho-alpha-D-ribose 1-diphosphate and nicotinamide: step 1/1.</text>
</comment>
<dbReference type="PANTHER" id="PTHR43816">
    <property type="entry name" value="NICOTINAMIDE PHOSPHORIBOSYLTRANSFERASE"/>
    <property type="match status" value="1"/>
</dbReference>
<comment type="similarity">
    <text evidence="1">Belongs to the NAPRTase family.</text>
</comment>
<feature type="binding site" evidence="9">
    <location>
        <position position="299"/>
    </location>
    <ligand>
        <name>diphosphate</name>
        <dbReference type="ChEBI" id="CHEBI:33019"/>
    </ligand>
</feature>
<dbReference type="InterPro" id="IPR041525">
    <property type="entry name" value="N/Namide_PRibTrfase"/>
</dbReference>
<evidence type="ECO:0000256" key="2">
    <source>
        <dbReference type="ARBA" id="ARBA00022642"/>
    </source>
</evidence>
<keyword evidence="2" id="KW-0662">Pyridine nucleotide biosynthesis</keyword>
<dbReference type="AlphaFoldDB" id="A0A0U3U8W1"/>
<evidence type="ECO:0000256" key="6">
    <source>
        <dbReference type="ARBA" id="ARBA00035024"/>
    </source>
</evidence>
<evidence type="ECO:0000256" key="5">
    <source>
        <dbReference type="ARBA" id="ARBA00035007"/>
    </source>
</evidence>
<evidence type="ECO:0000256" key="7">
    <source>
        <dbReference type="ARBA" id="ARBA00035036"/>
    </source>
</evidence>
<feature type="binding site" evidence="9">
    <location>
        <begin position="340"/>
        <end position="341"/>
    </location>
    <ligand>
        <name>beta-nicotinamide D-ribonucleotide</name>
        <dbReference type="ChEBI" id="CHEBI:14649"/>
    </ligand>
</feature>
<dbReference type="InterPro" id="IPR016471">
    <property type="entry name" value="Nicotinamide_PRibTrfase"/>
</dbReference>
<accession>A0A0U3U8W1</accession>
<dbReference type="CDD" id="cd01569">
    <property type="entry name" value="PBEF_like"/>
    <property type="match status" value="1"/>
</dbReference>
<dbReference type="InterPro" id="IPR041529">
    <property type="entry name" value="DUF5598"/>
</dbReference>
<feature type="binding site" evidence="9">
    <location>
        <begin position="299"/>
        <end position="301"/>
    </location>
    <ligand>
        <name>beta-nicotinamide D-ribonucleotide</name>
        <dbReference type="ChEBI" id="CHEBI:14649"/>
    </ligand>
</feature>
<dbReference type="Pfam" id="PF18127">
    <property type="entry name" value="NAMPT_N"/>
    <property type="match status" value="1"/>
</dbReference>
<dbReference type="EC" id="2.4.2.12" evidence="6"/>
<evidence type="ECO:0000259" key="11">
    <source>
        <dbReference type="Pfam" id="PF18127"/>
    </source>
</evidence>
<proteinExistence type="inferred from homology"/>
<protein>
    <recommendedName>
        <fullName evidence="7">Nicotinamide phosphoribosyltransferase</fullName>
        <ecNumber evidence="6">2.4.2.12</ecNumber>
    </recommendedName>
</protein>
<comment type="catalytic activity">
    <reaction evidence="8">
        <text>beta-nicotinamide D-ribonucleotide + diphosphate = 5-phospho-alpha-D-ribose 1-diphosphate + nicotinamide + H(+)</text>
        <dbReference type="Rhea" id="RHEA:16149"/>
        <dbReference type="ChEBI" id="CHEBI:14649"/>
        <dbReference type="ChEBI" id="CHEBI:15378"/>
        <dbReference type="ChEBI" id="CHEBI:17154"/>
        <dbReference type="ChEBI" id="CHEBI:33019"/>
        <dbReference type="ChEBI" id="CHEBI:58017"/>
        <dbReference type="EC" id="2.4.2.12"/>
    </reaction>
    <physiologicalReaction direction="right-to-left" evidence="8">
        <dbReference type="Rhea" id="RHEA:16151"/>
    </physiologicalReaction>
</comment>
<dbReference type="PANTHER" id="PTHR43816:SF1">
    <property type="entry name" value="NICOTINAMIDE PHOSPHORIBOSYLTRANSFERASE"/>
    <property type="match status" value="1"/>
</dbReference>
<dbReference type="NCBIfam" id="NF006629">
    <property type="entry name" value="PRK09198.1"/>
    <property type="match status" value="1"/>
</dbReference>
<evidence type="ECO:0000256" key="8">
    <source>
        <dbReference type="ARBA" id="ARBA00047835"/>
    </source>
</evidence>
<dbReference type="Pfam" id="PF04095">
    <property type="entry name" value="NAPRTase"/>
    <property type="match status" value="1"/>
</dbReference>
<organism evidence="12">
    <name type="scientific">uncultured bacterium 18</name>
    <dbReference type="NCBI Taxonomy" id="139916"/>
    <lineage>
        <taxon>Bacteria</taxon>
        <taxon>environmental samples</taxon>
    </lineage>
</organism>
<dbReference type="InterPro" id="IPR036068">
    <property type="entry name" value="Nicotinate_pribotase-like_C"/>
</dbReference>
<keyword evidence="4 12" id="KW-0808">Transferase</keyword>
<feature type="binding site" evidence="9">
    <location>
        <position position="371"/>
    </location>
    <ligand>
        <name>beta-nicotinamide D-ribonucleotide</name>
        <dbReference type="ChEBI" id="CHEBI:14649"/>
    </ligand>
</feature>
<keyword evidence="3 12" id="KW-0328">Glycosyltransferase</keyword>
<feature type="domain" description="Nicotinamide phosphoribosyltransferase N-terminal" evidence="11">
    <location>
        <begin position="15"/>
        <end position="107"/>
    </location>
</feature>
<dbReference type="Gene3D" id="3.20.20.70">
    <property type="entry name" value="Aldolase class I"/>
    <property type="match status" value="1"/>
</dbReference>
<dbReference type="EMBL" id="KT944264">
    <property type="protein sequence ID" value="ALV86455.1"/>
    <property type="molecule type" value="Genomic_DNA"/>
</dbReference>
<dbReference type="GO" id="GO:0047280">
    <property type="term" value="F:nicotinamide phosphoribosyltransferase activity"/>
    <property type="evidence" value="ECO:0007669"/>
    <property type="project" value="UniProtKB-EC"/>
</dbReference>
<evidence type="ECO:0000256" key="4">
    <source>
        <dbReference type="ARBA" id="ARBA00022679"/>
    </source>
</evidence>
<feature type="binding site" evidence="9">
    <location>
        <position position="209"/>
    </location>
    <ligand>
        <name>beta-nicotinamide D-ribonucleotide</name>
        <dbReference type="ChEBI" id="CHEBI:14649"/>
    </ligand>
</feature>
<evidence type="ECO:0000313" key="12">
    <source>
        <dbReference type="EMBL" id="ALV86455.1"/>
    </source>
</evidence>